<evidence type="ECO:0000256" key="1">
    <source>
        <dbReference type="ARBA" id="ARBA00010641"/>
    </source>
</evidence>
<dbReference type="EMBL" id="CP033969">
    <property type="protein sequence ID" value="AZG12361.1"/>
    <property type="molecule type" value="Genomic_DNA"/>
</dbReference>
<dbReference type="Pfam" id="PF08281">
    <property type="entry name" value="Sigma70_r4_2"/>
    <property type="match status" value="1"/>
</dbReference>
<dbReference type="InterPro" id="IPR013324">
    <property type="entry name" value="RNA_pol_sigma_r3/r4-like"/>
</dbReference>
<dbReference type="InterPro" id="IPR039425">
    <property type="entry name" value="RNA_pol_sigma-70-like"/>
</dbReference>
<evidence type="ECO:0000313" key="7">
    <source>
        <dbReference type="Proteomes" id="UP000270411"/>
    </source>
</evidence>
<feature type="domain" description="RNA polymerase sigma factor 70 region 4 type 2" evidence="5">
    <location>
        <begin position="93"/>
        <end position="144"/>
    </location>
</feature>
<keyword evidence="2" id="KW-0805">Transcription regulation</keyword>
<dbReference type="Proteomes" id="UP000270411">
    <property type="component" value="Chromosome 1"/>
</dbReference>
<dbReference type="GO" id="GO:0003677">
    <property type="term" value="F:DNA binding"/>
    <property type="evidence" value="ECO:0007669"/>
    <property type="project" value="InterPro"/>
</dbReference>
<dbReference type="InterPro" id="IPR013325">
    <property type="entry name" value="RNA_pol_sigma_r2"/>
</dbReference>
<dbReference type="InterPro" id="IPR013249">
    <property type="entry name" value="RNA_pol_sigma70_r4_t2"/>
</dbReference>
<dbReference type="GO" id="GO:0006352">
    <property type="term" value="P:DNA-templated transcription initiation"/>
    <property type="evidence" value="ECO:0007669"/>
    <property type="project" value="InterPro"/>
</dbReference>
<reference evidence="7" key="1">
    <citation type="submission" date="2018-11" db="EMBL/GenBank/DDBJ databases">
        <title>FDA dAtabase for Regulatory Grade micrObial Sequences (FDA-ARGOS): Supporting development and validation of Infectious Disease Dx tests.</title>
        <authorList>
            <person name="Goldberg B."/>
            <person name="Campos J."/>
            <person name="Tallon L."/>
            <person name="Sadzewicz L."/>
            <person name="Zhao X."/>
            <person name="Vavikolanu K."/>
            <person name="Mehta A."/>
            <person name="Aluvathingal J."/>
            <person name="Nadendla S."/>
            <person name="Geyer C."/>
            <person name="Nandy P."/>
            <person name="Yan Y."/>
            <person name="Sichtig H."/>
        </authorList>
    </citation>
    <scope>NUCLEOTIDE SEQUENCE [LARGE SCALE GENOMIC DNA]</scope>
    <source>
        <strain evidence="7">FDAARGOS_614</strain>
    </source>
</reference>
<keyword evidence="4" id="KW-0804">Transcription</keyword>
<protein>
    <submittedName>
        <fullName evidence="6">RNA polymerase subunit sigma</fullName>
    </submittedName>
</protein>
<dbReference type="GO" id="GO:0016987">
    <property type="term" value="F:sigma factor activity"/>
    <property type="evidence" value="ECO:0007669"/>
    <property type="project" value="UniProtKB-KW"/>
</dbReference>
<dbReference type="PANTHER" id="PTHR43133">
    <property type="entry name" value="RNA POLYMERASE ECF-TYPE SIGMA FACTO"/>
    <property type="match status" value="1"/>
</dbReference>
<organism evidence="6 7">
    <name type="scientific">Cupriavidus pauculus</name>
    <dbReference type="NCBI Taxonomy" id="82633"/>
    <lineage>
        <taxon>Bacteria</taxon>
        <taxon>Pseudomonadati</taxon>
        <taxon>Pseudomonadota</taxon>
        <taxon>Betaproteobacteria</taxon>
        <taxon>Burkholderiales</taxon>
        <taxon>Burkholderiaceae</taxon>
        <taxon>Cupriavidus</taxon>
    </lineage>
</organism>
<dbReference type="InterPro" id="IPR036388">
    <property type="entry name" value="WH-like_DNA-bd_sf"/>
</dbReference>
<proteinExistence type="inferred from homology"/>
<evidence type="ECO:0000256" key="3">
    <source>
        <dbReference type="ARBA" id="ARBA00023082"/>
    </source>
</evidence>
<dbReference type="OrthoDB" id="9797134at2"/>
<keyword evidence="3" id="KW-0731">Sigma factor</keyword>
<dbReference type="RefSeq" id="WP_124682256.1">
    <property type="nucleotide sequence ID" value="NZ_CP033969.1"/>
</dbReference>
<dbReference type="PANTHER" id="PTHR43133:SF25">
    <property type="entry name" value="RNA POLYMERASE SIGMA FACTOR RFAY-RELATED"/>
    <property type="match status" value="1"/>
</dbReference>
<dbReference type="CDD" id="cd06171">
    <property type="entry name" value="Sigma70_r4"/>
    <property type="match status" value="1"/>
</dbReference>
<dbReference type="SUPFAM" id="SSF88946">
    <property type="entry name" value="Sigma2 domain of RNA polymerase sigma factors"/>
    <property type="match status" value="1"/>
</dbReference>
<dbReference type="AlphaFoldDB" id="A0A3G8GVX7"/>
<sequence>MRSPFDTRVLPHLDAAYNYARWLCGSDADAARVTEAAVLAARPLADSLPPGDARAWLLAIVRRTWSQDAPASPDTLPAPPDRRATWPAGDIASIDAALARLPVGYREMLVLRDVEALHYRDIAQIAGIAPATVMTRLEAARQMLATTVAMLGKEAA</sequence>
<evidence type="ECO:0000256" key="2">
    <source>
        <dbReference type="ARBA" id="ARBA00023015"/>
    </source>
</evidence>
<accession>A0A3G8GVX7</accession>
<dbReference type="Gene3D" id="1.10.1740.10">
    <property type="match status" value="1"/>
</dbReference>
<evidence type="ECO:0000256" key="4">
    <source>
        <dbReference type="ARBA" id="ARBA00023163"/>
    </source>
</evidence>
<dbReference type="Gene3D" id="1.10.10.10">
    <property type="entry name" value="Winged helix-like DNA-binding domain superfamily/Winged helix DNA-binding domain"/>
    <property type="match status" value="1"/>
</dbReference>
<dbReference type="SUPFAM" id="SSF88659">
    <property type="entry name" value="Sigma3 and sigma4 domains of RNA polymerase sigma factors"/>
    <property type="match status" value="1"/>
</dbReference>
<name>A0A3G8GVX7_9BURK</name>
<evidence type="ECO:0000313" key="6">
    <source>
        <dbReference type="EMBL" id="AZG12361.1"/>
    </source>
</evidence>
<dbReference type="KEGG" id="cpau:EHF44_02405"/>
<gene>
    <name evidence="6" type="ORF">EHF44_02405</name>
</gene>
<comment type="similarity">
    <text evidence="1">Belongs to the sigma-70 factor family. ECF subfamily.</text>
</comment>
<evidence type="ECO:0000259" key="5">
    <source>
        <dbReference type="Pfam" id="PF08281"/>
    </source>
</evidence>